<gene>
    <name evidence="2" type="ORF">yc1106_01054</name>
</gene>
<feature type="signal peptide" evidence="1">
    <location>
        <begin position="1"/>
        <end position="23"/>
    </location>
</feature>
<evidence type="ECO:0000256" key="1">
    <source>
        <dbReference type="SAM" id="SignalP"/>
    </source>
</evidence>
<dbReference type="GO" id="GO:0006629">
    <property type="term" value="P:lipid metabolic process"/>
    <property type="evidence" value="ECO:0007669"/>
    <property type="project" value="InterPro"/>
</dbReference>
<dbReference type="OrthoDB" id="1046782at2759"/>
<dbReference type="Gene3D" id="3.20.20.190">
    <property type="entry name" value="Phosphatidylinositol (PI) phosphodiesterase"/>
    <property type="match status" value="1"/>
</dbReference>
<reference evidence="2" key="1">
    <citation type="submission" date="2021-12" db="EMBL/GenBank/DDBJ databases">
        <title>Curvularia clavata genome.</title>
        <authorList>
            <person name="Cao Y."/>
        </authorList>
    </citation>
    <scope>NUCLEOTIDE SEQUENCE</scope>
    <source>
        <strain evidence="2">Yc1106</strain>
    </source>
</reference>
<name>A0A9Q9DP38_CURCL</name>
<keyword evidence="3" id="KW-1185">Reference proteome</keyword>
<dbReference type="EMBL" id="CP089274">
    <property type="protein sequence ID" value="USP73780.1"/>
    <property type="molecule type" value="Genomic_DNA"/>
</dbReference>
<dbReference type="PANTHER" id="PTHR13593">
    <property type="match status" value="1"/>
</dbReference>
<dbReference type="PANTHER" id="PTHR13593:SF143">
    <property type="entry name" value="PHOSPHATIDYLINOSITOL-SPECIFIC PHOSPHOLIPASE C X DOMAIN-CONTAINING PROTEIN"/>
    <property type="match status" value="1"/>
</dbReference>
<evidence type="ECO:0000313" key="3">
    <source>
        <dbReference type="Proteomes" id="UP001056012"/>
    </source>
</evidence>
<dbReference type="VEuPathDB" id="FungiDB:yc1106_01054"/>
<dbReference type="InterPro" id="IPR051057">
    <property type="entry name" value="PI-PLC_domain"/>
</dbReference>
<dbReference type="AlphaFoldDB" id="A0A9Q9DP38"/>
<dbReference type="GO" id="GO:0008081">
    <property type="term" value="F:phosphoric diester hydrolase activity"/>
    <property type="evidence" value="ECO:0007669"/>
    <property type="project" value="InterPro"/>
</dbReference>
<dbReference type="InterPro" id="IPR017946">
    <property type="entry name" value="PLC-like_Pdiesterase_TIM-brl"/>
</dbReference>
<keyword evidence="1" id="KW-0732">Signal</keyword>
<dbReference type="SUPFAM" id="SSF51695">
    <property type="entry name" value="PLC-like phosphodiesterases"/>
    <property type="match status" value="1"/>
</dbReference>
<dbReference type="Proteomes" id="UP001056012">
    <property type="component" value="Chromosome 1"/>
</dbReference>
<accession>A0A9Q9DP38</accession>
<evidence type="ECO:0000313" key="2">
    <source>
        <dbReference type="EMBL" id="USP73780.1"/>
    </source>
</evidence>
<protein>
    <submittedName>
        <fullName evidence="2">PLC-like phosphodiesterase</fullName>
    </submittedName>
</protein>
<proteinExistence type="predicted"/>
<organism evidence="2 3">
    <name type="scientific">Curvularia clavata</name>
    <dbReference type="NCBI Taxonomy" id="95742"/>
    <lineage>
        <taxon>Eukaryota</taxon>
        <taxon>Fungi</taxon>
        <taxon>Dikarya</taxon>
        <taxon>Ascomycota</taxon>
        <taxon>Pezizomycotina</taxon>
        <taxon>Dothideomycetes</taxon>
        <taxon>Pleosporomycetidae</taxon>
        <taxon>Pleosporales</taxon>
        <taxon>Pleosporineae</taxon>
        <taxon>Pleosporaceae</taxon>
        <taxon>Curvularia</taxon>
    </lineage>
</organism>
<feature type="chain" id="PRO_5040480549" evidence="1">
    <location>
        <begin position="24"/>
        <end position="531"/>
    </location>
</feature>
<dbReference type="PROSITE" id="PS50007">
    <property type="entry name" value="PIPLC_X_DOMAIN"/>
    <property type="match status" value="1"/>
</dbReference>
<sequence length="531" mass="59369">MRRHYSFWGGWGLSISMAQYGAAQRAGSQTPAGYAAHEGRVNQQRLRVYYNGTPSAEDSEELSIMSWGGDLTLVNGSPFDWTLSGQHSYQMDTWQWPTVRSGTAGRIHVEFSTRGHTQDDAGEAYYNIDGTSNKFSVLARKPSNYELTISLDDMSTQQSPKGSKNKLGFRHNEAVNWIMSTDEAGNFWSNSGSYANWMQQSMGSLANRTLKHICMPGSHDAGMGVFYPGTIGAHFANTQTQYLDFYQQLMAGSRYFDLRPVLSRGQWVAGHYSAVGEIWLGGNGQSLKDIMQQINDFTAKYQELVIINISHTLDTDNSYQDLTQTQWDDLFTTLKGINSRHIVSNPGNTDFSNYRLADFITDRAAVFIVAQLPSNMQLGAFANQGFYSGRNFPFYDQYSNSNNLETMKNDQLAKLKQQRNIVADARERKDVFHIFSWTLTQQPEDVLVFDKAIMNMAVSAFDSLISDAWNAFTPQSFPNVLFVDSLGVRDKSVVFPFDKVKSGLSTNTDIAAFAVAVNNAFAGRNSVVTGR</sequence>